<proteinExistence type="predicted"/>
<reference evidence="1" key="1">
    <citation type="submission" date="2021-08" db="EMBL/GenBank/DDBJ databases">
        <title>Prevotella lacticifex sp. nov., isolated from rumen of cow.</title>
        <authorList>
            <person name="Shinkai T."/>
            <person name="Ikeyama N."/>
            <person name="Kumagai M."/>
            <person name="Ohmori H."/>
            <person name="Sakamoto M."/>
            <person name="Ohkuma M."/>
            <person name="Mitsumori M."/>
        </authorList>
    </citation>
    <scope>NUCLEOTIDE SEQUENCE</scope>
    <source>
        <strain evidence="1">DSM 11371</strain>
    </source>
</reference>
<protein>
    <submittedName>
        <fullName evidence="1">Uncharacterized protein</fullName>
    </submittedName>
</protein>
<accession>A0AA37MDF0</accession>
<comment type="caution">
    <text evidence="1">The sequence shown here is derived from an EMBL/GenBank/DDBJ whole genome shotgun (WGS) entry which is preliminary data.</text>
</comment>
<dbReference type="AlphaFoldDB" id="A0AA37MDF0"/>
<dbReference type="Proteomes" id="UP000887043">
    <property type="component" value="Unassembled WGS sequence"/>
</dbReference>
<evidence type="ECO:0000313" key="1">
    <source>
        <dbReference type="EMBL" id="GJG27235.1"/>
    </source>
</evidence>
<name>A0AA37MDF0_SEGBR</name>
<evidence type="ECO:0000313" key="2">
    <source>
        <dbReference type="Proteomes" id="UP000887043"/>
    </source>
</evidence>
<sequence>MKRKISYRGIISKNRGKIIVFDQNVIFYFEFIKKLIPLRNKKSTTKLNNLKISRNQIIKPNIRRKLNSK</sequence>
<dbReference type="EMBL" id="BPTR01000001">
    <property type="protein sequence ID" value="GJG27235.1"/>
    <property type="molecule type" value="Genomic_DNA"/>
</dbReference>
<organism evidence="1 2">
    <name type="scientific">Segatella bryantii</name>
    <name type="common">Prevotella bryantii</name>
    <dbReference type="NCBI Taxonomy" id="77095"/>
    <lineage>
        <taxon>Bacteria</taxon>
        <taxon>Pseudomonadati</taxon>
        <taxon>Bacteroidota</taxon>
        <taxon>Bacteroidia</taxon>
        <taxon>Bacteroidales</taxon>
        <taxon>Prevotellaceae</taxon>
        <taxon>Segatella</taxon>
    </lineage>
</organism>
<gene>
    <name evidence="1" type="ORF">PRRU23_09350</name>
</gene>